<keyword evidence="1" id="KW-0689">Ribosomal protein</keyword>
<accession>A0ABR3YU48</accession>
<gene>
    <name evidence="1" type="primary">RPL37_1</name>
    <name evidence="1" type="ORF">Sste5346_007995</name>
</gene>
<proteinExistence type="predicted"/>
<dbReference type="GO" id="GO:0005840">
    <property type="term" value="C:ribosome"/>
    <property type="evidence" value="ECO:0007669"/>
    <property type="project" value="UniProtKB-KW"/>
</dbReference>
<name>A0ABR3YU48_9PEZI</name>
<dbReference type="EMBL" id="JAWCUI010000058">
    <property type="protein sequence ID" value="KAL1890854.1"/>
    <property type="molecule type" value="Genomic_DNA"/>
</dbReference>
<dbReference type="Proteomes" id="UP001583186">
    <property type="component" value="Unassembled WGS sequence"/>
</dbReference>
<dbReference type="Gene3D" id="3.40.50.300">
    <property type="entry name" value="P-loop containing nucleotide triphosphate hydrolases"/>
    <property type="match status" value="1"/>
</dbReference>
<protein>
    <submittedName>
        <fullName evidence="1">60S ribosomal protein L37</fullName>
    </submittedName>
</protein>
<dbReference type="InterPro" id="IPR027417">
    <property type="entry name" value="P-loop_NTPase"/>
</dbReference>
<evidence type="ECO:0000313" key="2">
    <source>
        <dbReference type="Proteomes" id="UP001583186"/>
    </source>
</evidence>
<sequence length="282" mass="30985">MSGNDPIVPEGVEAAFDAAKDAQLLTVHGIDGAGCGWLTIRLLADWLRFCTINPESGKSDIGVVIFSFKHNFDYYSNHLASFGINLTWHLEQGHLQFLGNQFLSLVADQATDPPTPPSLTFDASMDMVMDMASEMREKYDRTVLLLDNPEMGLMLTSDDDDVRVEKWLMAIDAATYLYHNAIVSMVVEFAHPVHFPVTEKTADATATAVCSLNLNSKMAITVRPGDSQAGSGRISIVYRMGYEVNVGEDRSQQQSDDASNENLNVSVGNNGLNIEIMGQPFR</sequence>
<keyword evidence="1" id="KW-0687">Ribonucleoprotein</keyword>
<comment type="caution">
    <text evidence="1">The sequence shown here is derived from an EMBL/GenBank/DDBJ whole genome shotgun (WGS) entry which is preliminary data.</text>
</comment>
<evidence type="ECO:0000313" key="1">
    <source>
        <dbReference type="EMBL" id="KAL1890854.1"/>
    </source>
</evidence>
<reference evidence="1 2" key="1">
    <citation type="journal article" date="2024" name="IMA Fungus">
        <title>IMA Genome - F19 : A genome assembly and annotation guide to empower mycologists, including annotated draft genome sequences of Ceratocystis pirilliformis, Diaporthe australafricana, Fusarium ophioides, Paecilomyces lecythidis, and Sporothrix stenoceras.</title>
        <authorList>
            <person name="Aylward J."/>
            <person name="Wilson A.M."/>
            <person name="Visagie C.M."/>
            <person name="Spraker J."/>
            <person name="Barnes I."/>
            <person name="Buitendag C."/>
            <person name="Ceriani C."/>
            <person name="Del Mar Angel L."/>
            <person name="du Plessis D."/>
            <person name="Fuchs T."/>
            <person name="Gasser K."/>
            <person name="Kramer D."/>
            <person name="Li W."/>
            <person name="Munsamy K."/>
            <person name="Piso A."/>
            <person name="Price J.L."/>
            <person name="Sonnekus B."/>
            <person name="Thomas C."/>
            <person name="van der Nest A."/>
            <person name="van Dijk A."/>
            <person name="van Heerden A."/>
            <person name="van Vuuren N."/>
            <person name="Yilmaz N."/>
            <person name="Duong T.A."/>
            <person name="van der Merwe N.A."/>
            <person name="Wingfield M.J."/>
            <person name="Wingfield B.D."/>
        </authorList>
    </citation>
    <scope>NUCLEOTIDE SEQUENCE [LARGE SCALE GENOMIC DNA]</scope>
    <source>
        <strain evidence="1 2">CMW 5346</strain>
    </source>
</reference>
<organism evidence="1 2">
    <name type="scientific">Sporothrix stenoceras</name>
    <dbReference type="NCBI Taxonomy" id="5173"/>
    <lineage>
        <taxon>Eukaryota</taxon>
        <taxon>Fungi</taxon>
        <taxon>Dikarya</taxon>
        <taxon>Ascomycota</taxon>
        <taxon>Pezizomycotina</taxon>
        <taxon>Sordariomycetes</taxon>
        <taxon>Sordariomycetidae</taxon>
        <taxon>Ophiostomatales</taxon>
        <taxon>Ophiostomataceae</taxon>
        <taxon>Sporothrix</taxon>
    </lineage>
</organism>
<keyword evidence="2" id="KW-1185">Reference proteome</keyword>